<organism evidence="2 3">
    <name type="scientific">Ophiocordyceps australis</name>
    <dbReference type="NCBI Taxonomy" id="1399860"/>
    <lineage>
        <taxon>Eukaryota</taxon>
        <taxon>Fungi</taxon>
        <taxon>Dikarya</taxon>
        <taxon>Ascomycota</taxon>
        <taxon>Pezizomycotina</taxon>
        <taxon>Sordariomycetes</taxon>
        <taxon>Hypocreomycetidae</taxon>
        <taxon>Hypocreales</taxon>
        <taxon>Ophiocordycipitaceae</taxon>
        <taxon>Ophiocordyceps</taxon>
    </lineage>
</organism>
<evidence type="ECO:0000313" key="2">
    <source>
        <dbReference type="EMBL" id="PHH66758.1"/>
    </source>
</evidence>
<proteinExistence type="predicted"/>
<evidence type="ECO:0000313" key="3">
    <source>
        <dbReference type="Proteomes" id="UP000226192"/>
    </source>
</evidence>
<evidence type="ECO:0000259" key="1">
    <source>
        <dbReference type="Pfam" id="PF01636"/>
    </source>
</evidence>
<accession>A0A2C5XM20</accession>
<dbReference type="EMBL" id="NJET01000005">
    <property type="protein sequence ID" value="PHH66758.1"/>
    <property type="molecule type" value="Genomic_DNA"/>
</dbReference>
<sequence>MLRENQTIRKSVRKGETDLSAEVGNLMFVRRHSTVRVPQVYKYWETVDFQHVIMENLPGVTLESVWEDLTNKERNNIAVEVVAHLKDLRQLRSWEITGCVEGKKRFRPGLRHVWDFNKERIRRHEWHRLIYDYVRDRCQSFYGQANVFTHGDLFAGNIMILDKHFYGFIDLERSGFFPQYWEWMSVKRVCEYWGPGSWSELLQQHLYDDMLRPGWDGLWEVEKLIMALEAFSRPYKDPVTRSRKQVDAWARISEITGVDLGCQPVEVDYGEDEKLGLWIETREEYERKQEEGRRRAAAGD</sequence>
<dbReference type="InterPro" id="IPR002575">
    <property type="entry name" value="Aminoglycoside_PTrfase"/>
</dbReference>
<dbReference type="SUPFAM" id="SSF56112">
    <property type="entry name" value="Protein kinase-like (PK-like)"/>
    <property type="match status" value="1"/>
</dbReference>
<dbReference type="InterPro" id="IPR011009">
    <property type="entry name" value="Kinase-like_dom_sf"/>
</dbReference>
<protein>
    <recommendedName>
        <fullName evidence="1">Aminoglycoside phosphotransferase domain-containing protein</fullName>
    </recommendedName>
</protein>
<dbReference type="STRING" id="1399860.A0A2C5XM20"/>
<dbReference type="OrthoDB" id="8300194at2759"/>
<keyword evidence="3" id="KW-1185">Reference proteome</keyword>
<dbReference type="Gene3D" id="3.90.1200.10">
    <property type="match status" value="1"/>
</dbReference>
<dbReference type="AlphaFoldDB" id="A0A2C5XM20"/>
<dbReference type="PANTHER" id="PTHR21310">
    <property type="entry name" value="AMINOGLYCOSIDE PHOSPHOTRANSFERASE-RELATED-RELATED"/>
    <property type="match status" value="1"/>
</dbReference>
<comment type="caution">
    <text evidence="2">The sequence shown here is derived from an EMBL/GenBank/DDBJ whole genome shotgun (WGS) entry which is preliminary data.</text>
</comment>
<dbReference type="Proteomes" id="UP000226192">
    <property type="component" value="Unassembled WGS sequence"/>
</dbReference>
<feature type="domain" description="Aminoglycoside phosphotransferase" evidence="1">
    <location>
        <begin position="16"/>
        <end position="187"/>
    </location>
</feature>
<name>A0A2C5XM20_9HYPO</name>
<dbReference type="PANTHER" id="PTHR21310:SF15">
    <property type="entry name" value="AMINOGLYCOSIDE PHOSPHOTRANSFERASE DOMAIN-CONTAINING PROTEIN"/>
    <property type="match status" value="1"/>
</dbReference>
<gene>
    <name evidence="2" type="ORF">CDD81_5890</name>
</gene>
<reference evidence="2 3" key="1">
    <citation type="submission" date="2017-06" db="EMBL/GenBank/DDBJ databases">
        <title>Ant-infecting Ophiocordyceps genomes reveal a high diversity of potential behavioral manipulation genes and a possible major role for enterotoxins.</title>
        <authorList>
            <person name="De Bekker C."/>
            <person name="Evans H.C."/>
            <person name="Brachmann A."/>
            <person name="Hughes D.P."/>
        </authorList>
    </citation>
    <scope>NUCLEOTIDE SEQUENCE [LARGE SCALE GENOMIC DNA]</scope>
    <source>
        <strain evidence="2 3">Map64</strain>
    </source>
</reference>
<dbReference type="Pfam" id="PF01636">
    <property type="entry name" value="APH"/>
    <property type="match status" value="1"/>
</dbReference>
<dbReference type="InterPro" id="IPR051678">
    <property type="entry name" value="AGP_Transferase"/>
</dbReference>